<evidence type="ECO:0000313" key="1">
    <source>
        <dbReference type="EMBL" id="JAH47213.1"/>
    </source>
</evidence>
<proteinExistence type="predicted"/>
<dbReference type="AlphaFoldDB" id="A0A0E9T3K4"/>
<name>A0A0E9T3K4_ANGAN</name>
<organism evidence="1">
    <name type="scientific">Anguilla anguilla</name>
    <name type="common">European freshwater eel</name>
    <name type="synonym">Muraena anguilla</name>
    <dbReference type="NCBI Taxonomy" id="7936"/>
    <lineage>
        <taxon>Eukaryota</taxon>
        <taxon>Metazoa</taxon>
        <taxon>Chordata</taxon>
        <taxon>Craniata</taxon>
        <taxon>Vertebrata</taxon>
        <taxon>Euteleostomi</taxon>
        <taxon>Actinopterygii</taxon>
        <taxon>Neopterygii</taxon>
        <taxon>Teleostei</taxon>
        <taxon>Anguilliformes</taxon>
        <taxon>Anguillidae</taxon>
        <taxon>Anguilla</taxon>
    </lineage>
</organism>
<reference evidence="1" key="1">
    <citation type="submission" date="2014-11" db="EMBL/GenBank/DDBJ databases">
        <authorList>
            <person name="Amaro Gonzalez C."/>
        </authorList>
    </citation>
    <scope>NUCLEOTIDE SEQUENCE</scope>
</reference>
<reference evidence="1" key="2">
    <citation type="journal article" date="2015" name="Fish Shellfish Immunol.">
        <title>Early steps in the European eel (Anguilla anguilla)-Vibrio vulnificus interaction in the gills: Role of the RtxA13 toxin.</title>
        <authorList>
            <person name="Callol A."/>
            <person name="Pajuelo D."/>
            <person name="Ebbesson L."/>
            <person name="Teles M."/>
            <person name="MacKenzie S."/>
            <person name="Amaro C."/>
        </authorList>
    </citation>
    <scope>NUCLEOTIDE SEQUENCE</scope>
</reference>
<accession>A0A0E9T3K4</accession>
<dbReference type="EMBL" id="GBXM01061364">
    <property type="protein sequence ID" value="JAH47213.1"/>
    <property type="molecule type" value="Transcribed_RNA"/>
</dbReference>
<protein>
    <submittedName>
        <fullName evidence="1">Uncharacterized protein</fullName>
    </submittedName>
</protein>
<sequence length="42" mass="4834">METLKNEKEIGKSATNFFLQSSLVPAIPPQEVAYLKKNNYQY</sequence>